<dbReference type="Gene3D" id="3.40.630.10">
    <property type="entry name" value="Zn peptidases"/>
    <property type="match status" value="1"/>
</dbReference>
<keyword evidence="2" id="KW-0479">Metal-binding</keyword>
<evidence type="ECO:0000256" key="3">
    <source>
        <dbReference type="ARBA" id="ARBA00022801"/>
    </source>
</evidence>
<dbReference type="GO" id="GO:0006508">
    <property type="term" value="P:proteolysis"/>
    <property type="evidence" value="ECO:0007669"/>
    <property type="project" value="UniProtKB-KW"/>
</dbReference>
<reference evidence="4 5" key="1">
    <citation type="submission" date="2020-08" db="EMBL/GenBank/DDBJ databases">
        <title>Genomic Encyclopedia of Type Strains, Phase III (KMG-III): the genomes of soil and plant-associated and newly described type strains.</title>
        <authorList>
            <person name="Whitman W."/>
        </authorList>
    </citation>
    <scope>NUCLEOTIDE SEQUENCE [LARGE SCALE GENOMIC DNA]</scope>
    <source>
        <strain evidence="4 5">CECT 8577</strain>
    </source>
</reference>
<gene>
    <name evidence="4" type="ORF">FHS23_000760</name>
</gene>
<evidence type="ECO:0000313" key="5">
    <source>
        <dbReference type="Proteomes" id="UP000550714"/>
    </source>
</evidence>
<keyword evidence="5" id="KW-1185">Reference proteome</keyword>
<dbReference type="InterPro" id="IPR051458">
    <property type="entry name" value="Cyt/Met_Dipeptidase"/>
</dbReference>
<organism evidence="4 5">
    <name type="scientific">Prauserella isguenensis</name>
    <dbReference type="NCBI Taxonomy" id="1470180"/>
    <lineage>
        <taxon>Bacteria</taxon>
        <taxon>Bacillati</taxon>
        <taxon>Actinomycetota</taxon>
        <taxon>Actinomycetes</taxon>
        <taxon>Pseudonocardiales</taxon>
        <taxon>Pseudonocardiaceae</taxon>
        <taxon>Prauserella</taxon>
    </lineage>
</organism>
<dbReference type="GO" id="GO:0046872">
    <property type="term" value="F:metal ion binding"/>
    <property type="evidence" value="ECO:0007669"/>
    <property type="project" value="UniProtKB-KW"/>
</dbReference>
<dbReference type="Pfam" id="PF01546">
    <property type="entry name" value="Peptidase_M20"/>
    <property type="match status" value="1"/>
</dbReference>
<protein>
    <submittedName>
        <fullName evidence="4">Acetylornithine deacetylase/succinyl-diaminopimelate desuccinylase-like protein</fullName>
    </submittedName>
</protein>
<comment type="caution">
    <text evidence="4">The sequence shown here is derived from an EMBL/GenBank/DDBJ whole genome shotgun (WGS) entry which is preliminary data.</text>
</comment>
<dbReference type="AlphaFoldDB" id="A0A839RX75"/>
<keyword evidence="3" id="KW-0378">Hydrolase</keyword>
<dbReference type="PANTHER" id="PTHR43270:SF4">
    <property type="entry name" value="CARNOSINE DIPEPTIDASE 2, ISOFORM A"/>
    <property type="match status" value="1"/>
</dbReference>
<dbReference type="EMBL" id="JACHWU010000001">
    <property type="protein sequence ID" value="MBB3049765.1"/>
    <property type="molecule type" value="Genomic_DNA"/>
</dbReference>
<evidence type="ECO:0000256" key="1">
    <source>
        <dbReference type="ARBA" id="ARBA00022670"/>
    </source>
</evidence>
<dbReference type="Proteomes" id="UP000550714">
    <property type="component" value="Unassembled WGS sequence"/>
</dbReference>
<evidence type="ECO:0000256" key="2">
    <source>
        <dbReference type="ARBA" id="ARBA00022723"/>
    </source>
</evidence>
<dbReference type="GO" id="GO:0008233">
    <property type="term" value="F:peptidase activity"/>
    <property type="evidence" value="ECO:0007669"/>
    <property type="project" value="UniProtKB-KW"/>
</dbReference>
<dbReference type="PANTHER" id="PTHR43270">
    <property type="entry name" value="BETA-ALA-HIS DIPEPTIDASE"/>
    <property type="match status" value="1"/>
</dbReference>
<dbReference type="SUPFAM" id="SSF53187">
    <property type="entry name" value="Zn-dependent exopeptidases"/>
    <property type="match status" value="1"/>
</dbReference>
<evidence type="ECO:0000313" key="4">
    <source>
        <dbReference type="EMBL" id="MBB3049765.1"/>
    </source>
</evidence>
<proteinExistence type="predicted"/>
<keyword evidence="1" id="KW-0645">Protease</keyword>
<accession>A0A839RX75</accession>
<dbReference type="InterPro" id="IPR002933">
    <property type="entry name" value="Peptidase_M20"/>
</dbReference>
<sequence>MSDPCHNSVTPVLLLDVPATDETVVVYGHLDKQPAAGEWSAGLAPWTPVIKEGRLYGRGAGDDGYAAYAAATALEALHAGGGANARTVVLLETCEESGSRDRGAYLEHLRPRLGEVGLVVCLDTSGADHERLWLATSLRGMISFDLGADGLPPLPEAATCCGRTPP</sequence>
<name>A0A839RX75_9PSEU</name>